<reference evidence="2 3" key="1">
    <citation type="submission" date="2016-01" db="EMBL/GenBank/DDBJ databases">
        <title>Janibacter melonis strain CD11_4 genome sequencing and assembly.</title>
        <authorList>
            <person name="Nair G.R."/>
            <person name="Kaur G."/>
            <person name="Chander A.M."/>
            <person name="Mayilraj S."/>
        </authorList>
    </citation>
    <scope>NUCLEOTIDE SEQUENCE [LARGE SCALE GENOMIC DNA]</scope>
    <source>
        <strain evidence="2 3">CD11-4</strain>
    </source>
</reference>
<dbReference type="EMBL" id="LQZG01000005">
    <property type="protein sequence ID" value="OAB86232.1"/>
    <property type="molecule type" value="Genomic_DNA"/>
</dbReference>
<accession>A0A176Q994</accession>
<dbReference type="PANTHER" id="PTHR30383:SF5">
    <property type="entry name" value="SGNH HYDROLASE-TYPE ESTERASE DOMAIN-CONTAINING PROTEIN"/>
    <property type="match status" value="1"/>
</dbReference>
<dbReference type="InterPro" id="IPR051532">
    <property type="entry name" value="Ester_Hydrolysis_Enzymes"/>
</dbReference>
<comment type="caution">
    <text evidence="2">The sequence shown here is derived from an EMBL/GenBank/DDBJ whole genome shotgun (WGS) entry which is preliminary data.</text>
</comment>
<dbReference type="Proteomes" id="UP000076976">
    <property type="component" value="Unassembled WGS sequence"/>
</dbReference>
<protein>
    <submittedName>
        <fullName evidence="2">G-D-S-L family lipolytic protein</fullName>
    </submittedName>
</protein>
<organism evidence="2 3">
    <name type="scientific">Janibacter melonis</name>
    <dbReference type="NCBI Taxonomy" id="262209"/>
    <lineage>
        <taxon>Bacteria</taxon>
        <taxon>Bacillati</taxon>
        <taxon>Actinomycetota</taxon>
        <taxon>Actinomycetes</taxon>
        <taxon>Micrococcales</taxon>
        <taxon>Intrasporangiaceae</taxon>
        <taxon>Janibacter</taxon>
    </lineage>
</organism>
<dbReference type="AlphaFoldDB" id="A0A176Q994"/>
<evidence type="ECO:0000259" key="1">
    <source>
        <dbReference type="Pfam" id="PF13472"/>
    </source>
</evidence>
<evidence type="ECO:0000313" key="3">
    <source>
        <dbReference type="Proteomes" id="UP000076976"/>
    </source>
</evidence>
<sequence>MSTDPQFTPSAAVASAPGDDGERRVSVVFIGDSFVAGVGDPKAQGWVGRVMGRTVLDGAHLAHYNLGVGGQTSGDVSQRWLTEAPLRWEGASDRRLVVSFGRADAETGVSLARHRLNLANILDECASRGVAPFVVGPAPAADAEVDAQLMQITEAQRDVCERRGVPFVDVFAPLAGHEQWDSDMASSLDGVHPGQAGYGLIAWLVLHHGWSDWIA</sequence>
<dbReference type="GO" id="GO:0004622">
    <property type="term" value="F:phosphatidylcholine lysophospholipase activity"/>
    <property type="evidence" value="ECO:0007669"/>
    <property type="project" value="TreeGrafter"/>
</dbReference>
<dbReference type="Pfam" id="PF13472">
    <property type="entry name" value="Lipase_GDSL_2"/>
    <property type="match status" value="1"/>
</dbReference>
<evidence type="ECO:0000313" key="2">
    <source>
        <dbReference type="EMBL" id="OAB86232.1"/>
    </source>
</evidence>
<dbReference type="SUPFAM" id="SSF52266">
    <property type="entry name" value="SGNH hydrolase"/>
    <property type="match status" value="1"/>
</dbReference>
<dbReference type="PANTHER" id="PTHR30383">
    <property type="entry name" value="THIOESTERASE 1/PROTEASE 1/LYSOPHOSPHOLIPASE L1"/>
    <property type="match status" value="1"/>
</dbReference>
<feature type="domain" description="SGNH hydrolase-type esterase" evidence="1">
    <location>
        <begin position="29"/>
        <end position="199"/>
    </location>
</feature>
<gene>
    <name evidence="2" type="ORF">AWH69_15175</name>
</gene>
<dbReference type="InterPro" id="IPR013830">
    <property type="entry name" value="SGNH_hydro"/>
</dbReference>
<dbReference type="STRING" id="262209.AWH69_15175"/>
<dbReference type="InterPro" id="IPR036514">
    <property type="entry name" value="SGNH_hydro_sf"/>
</dbReference>
<name>A0A176Q994_9MICO</name>
<dbReference type="Gene3D" id="3.40.50.1110">
    <property type="entry name" value="SGNH hydrolase"/>
    <property type="match status" value="1"/>
</dbReference>
<keyword evidence="3" id="KW-1185">Reference proteome</keyword>
<proteinExistence type="predicted"/>
<dbReference type="RefSeq" id="WP_068277924.1">
    <property type="nucleotide sequence ID" value="NZ_LQZG01000005.1"/>
</dbReference>